<dbReference type="Gene3D" id="3.40.50.1820">
    <property type="entry name" value="alpha/beta hydrolase"/>
    <property type="match status" value="1"/>
</dbReference>
<dbReference type="AlphaFoldDB" id="A0A8H6T053"/>
<dbReference type="EMBL" id="JACAZF010000004">
    <property type="protein sequence ID" value="KAF7307512.1"/>
    <property type="molecule type" value="Genomic_DNA"/>
</dbReference>
<proteinExistence type="predicted"/>
<accession>A0A8H6T053</accession>
<evidence type="ECO:0000313" key="2">
    <source>
        <dbReference type="Proteomes" id="UP000636479"/>
    </source>
</evidence>
<evidence type="ECO:0000313" key="1">
    <source>
        <dbReference type="EMBL" id="KAF7307512.1"/>
    </source>
</evidence>
<comment type="caution">
    <text evidence="1">The sequence shown here is derived from an EMBL/GenBank/DDBJ whole genome shotgun (WGS) entry which is preliminary data.</text>
</comment>
<keyword evidence="1" id="KW-0378">Hydrolase</keyword>
<dbReference type="Proteomes" id="UP000636479">
    <property type="component" value="Unassembled WGS sequence"/>
</dbReference>
<dbReference type="GO" id="GO:0016787">
    <property type="term" value="F:hydrolase activity"/>
    <property type="evidence" value="ECO:0007669"/>
    <property type="project" value="UniProtKB-KW"/>
</dbReference>
<sequence length="366" mass="40933">MRNDIKYILHGGLSNERITLMSFSQHTLKLANNLEFRYTDSGAPALSTDYTTLVGIHGMGFNGGQAAYGFERVHEHAHKSNMRTIFINRRDYRGSTPYAEEELAHIRSGKESMFADLGLEVAMVLEYFVDAGKIGGGGIVVFGWSQAVLWVLPLLATAEAFDAGLYEKLEPHLRGVVLYDPAFKVPEFTPVSDTSATAADPESAGKAFGKWVSGYFHHPGGVPSWDAAPTRYTLDKWTAEEVERWCELTVGMRTIPTRFVAVAFEYQADLRSVEETAQMNSSLETMTNRAFFDDSMISKRFPRAHFLYLHGTESPALCVSAYVGFKERTDKDKTSRRVTFAVVPEANHFVSRWVAIYRLISLPDAL</sequence>
<dbReference type="InterPro" id="IPR029058">
    <property type="entry name" value="AB_hydrolase_fold"/>
</dbReference>
<keyword evidence="2" id="KW-1185">Reference proteome</keyword>
<reference evidence="1" key="1">
    <citation type="submission" date="2020-05" db="EMBL/GenBank/DDBJ databases">
        <title>Mycena genomes resolve the evolution of fungal bioluminescence.</title>
        <authorList>
            <person name="Tsai I.J."/>
        </authorList>
    </citation>
    <scope>NUCLEOTIDE SEQUENCE</scope>
    <source>
        <strain evidence="1">171206Taipei</strain>
    </source>
</reference>
<protein>
    <submittedName>
        <fullName evidence="1">AB hydrolase-1 domain-containing protein</fullName>
    </submittedName>
</protein>
<dbReference type="RefSeq" id="XP_037222531.1">
    <property type="nucleotide sequence ID" value="XM_037362239.1"/>
</dbReference>
<gene>
    <name evidence="1" type="ORF">MIND_00545800</name>
</gene>
<dbReference type="OrthoDB" id="5311491at2759"/>
<dbReference type="SUPFAM" id="SSF53474">
    <property type="entry name" value="alpha/beta-Hydrolases"/>
    <property type="match status" value="1"/>
</dbReference>
<name>A0A8H6T053_9AGAR</name>
<dbReference type="GeneID" id="59344755"/>
<organism evidence="1 2">
    <name type="scientific">Mycena indigotica</name>
    <dbReference type="NCBI Taxonomy" id="2126181"/>
    <lineage>
        <taxon>Eukaryota</taxon>
        <taxon>Fungi</taxon>
        <taxon>Dikarya</taxon>
        <taxon>Basidiomycota</taxon>
        <taxon>Agaricomycotina</taxon>
        <taxon>Agaricomycetes</taxon>
        <taxon>Agaricomycetidae</taxon>
        <taxon>Agaricales</taxon>
        <taxon>Marasmiineae</taxon>
        <taxon>Mycenaceae</taxon>
        <taxon>Mycena</taxon>
    </lineage>
</organism>